<gene>
    <name evidence="2" type="ORF">EV193_11792</name>
</gene>
<evidence type="ECO:0000313" key="2">
    <source>
        <dbReference type="EMBL" id="RZS30394.1"/>
    </source>
</evidence>
<feature type="region of interest" description="Disordered" evidence="1">
    <location>
        <begin position="121"/>
        <end position="170"/>
    </location>
</feature>
<dbReference type="Proteomes" id="UP000294257">
    <property type="component" value="Unassembled WGS sequence"/>
</dbReference>
<evidence type="ECO:0000256" key="1">
    <source>
        <dbReference type="SAM" id="MobiDB-lite"/>
    </source>
</evidence>
<dbReference type="EMBL" id="SGWQ01000017">
    <property type="protein sequence ID" value="RZS30394.1"/>
    <property type="molecule type" value="Genomic_DNA"/>
</dbReference>
<reference evidence="2 3" key="1">
    <citation type="submission" date="2019-02" db="EMBL/GenBank/DDBJ databases">
        <title>Genomic Encyclopedia of Type Strains, Phase IV (KMG-IV): sequencing the most valuable type-strain genomes for metagenomic binning, comparative biology and taxonomic classification.</title>
        <authorList>
            <person name="Goeker M."/>
        </authorList>
    </citation>
    <scope>NUCLEOTIDE SEQUENCE [LARGE SCALE GENOMIC DNA]</scope>
    <source>
        <strain evidence="2 3">DSM 101727</strain>
    </source>
</reference>
<dbReference type="AlphaFoldDB" id="A0A4Q7KC56"/>
<comment type="caution">
    <text evidence="2">The sequence shown here is derived from an EMBL/GenBank/DDBJ whole genome shotgun (WGS) entry which is preliminary data.</text>
</comment>
<organism evidence="2 3">
    <name type="scientific">Herbihabitans rhizosphaerae</name>
    <dbReference type="NCBI Taxonomy" id="1872711"/>
    <lineage>
        <taxon>Bacteria</taxon>
        <taxon>Bacillati</taxon>
        <taxon>Actinomycetota</taxon>
        <taxon>Actinomycetes</taxon>
        <taxon>Pseudonocardiales</taxon>
        <taxon>Pseudonocardiaceae</taxon>
        <taxon>Herbihabitans</taxon>
    </lineage>
</organism>
<sequence length="170" mass="19433">MSMCEWERDELLDELRRRRWTFHYFGRRNDDLDAIAAVRRRGDWVTVIVLRAEDRAFAYLTFAPPEVDPLAADHIAWHYIGSAVWTLRAALCLSADLQPSTVYSRPPDLTLTELDRRPLSIRPPLVEPSSAGEELKRTEAGSTTVRPRSWGEGRRVMGGAEGQEQPERNS</sequence>
<proteinExistence type="predicted"/>
<dbReference type="RefSeq" id="WP_130348618.1">
    <property type="nucleotide sequence ID" value="NZ_SGWQ01000017.1"/>
</dbReference>
<name>A0A4Q7KC56_9PSEU</name>
<evidence type="ECO:0000313" key="3">
    <source>
        <dbReference type="Proteomes" id="UP000294257"/>
    </source>
</evidence>
<keyword evidence="3" id="KW-1185">Reference proteome</keyword>
<protein>
    <submittedName>
        <fullName evidence="2">Uncharacterized protein</fullName>
    </submittedName>
</protein>
<accession>A0A4Q7KC56</accession>